<keyword evidence="1" id="KW-0812">Transmembrane</keyword>
<evidence type="ECO:0000256" key="1">
    <source>
        <dbReference type="SAM" id="Phobius"/>
    </source>
</evidence>
<accession>A0A6V7WVP3</accession>
<proteinExistence type="predicted"/>
<keyword evidence="1" id="KW-1133">Transmembrane helix</keyword>
<feature type="transmembrane region" description="Helical" evidence="1">
    <location>
        <begin position="12"/>
        <end position="33"/>
    </location>
</feature>
<feature type="transmembrane region" description="Helical" evidence="1">
    <location>
        <begin position="64"/>
        <end position="86"/>
    </location>
</feature>
<organism evidence="2 3">
    <name type="scientific">Meloidogyne enterolobii</name>
    <name type="common">Root-knot nematode worm</name>
    <name type="synonym">Meloidogyne mayaguensis</name>
    <dbReference type="NCBI Taxonomy" id="390850"/>
    <lineage>
        <taxon>Eukaryota</taxon>
        <taxon>Metazoa</taxon>
        <taxon>Ecdysozoa</taxon>
        <taxon>Nematoda</taxon>
        <taxon>Chromadorea</taxon>
        <taxon>Rhabditida</taxon>
        <taxon>Tylenchina</taxon>
        <taxon>Tylenchomorpha</taxon>
        <taxon>Tylenchoidea</taxon>
        <taxon>Meloidogynidae</taxon>
        <taxon>Meloidogyninae</taxon>
        <taxon>Meloidogyne</taxon>
    </lineage>
</organism>
<dbReference type="EMBL" id="CAJEWN010000848">
    <property type="protein sequence ID" value="CAD2191012.1"/>
    <property type="molecule type" value="Genomic_DNA"/>
</dbReference>
<sequence>MAESGFCRIPKKYLMLLGTIILILAIGFSVWVLKRSKLMETFDLDLVERTAKTSAMEVVSNQTMAALGVVIMLFCFLASQFSWLSISLKRQWEKR</sequence>
<keyword evidence="1" id="KW-0472">Membrane</keyword>
<comment type="caution">
    <text evidence="2">The sequence shown here is derived from an EMBL/GenBank/DDBJ whole genome shotgun (WGS) entry which is preliminary data.</text>
</comment>
<gene>
    <name evidence="2" type="ORF">MENT_LOCUS43835</name>
</gene>
<evidence type="ECO:0000313" key="2">
    <source>
        <dbReference type="EMBL" id="CAD2191012.1"/>
    </source>
</evidence>
<name>A0A6V7WVP3_MELEN</name>
<protein>
    <submittedName>
        <fullName evidence="2">Uncharacterized protein</fullName>
    </submittedName>
</protein>
<evidence type="ECO:0000313" key="3">
    <source>
        <dbReference type="Proteomes" id="UP000580250"/>
    </source>
</evidence>
<reference evidence="2 3" key="1">
    <citation type="submission" date="2020-08" db="EMBL/GenBank/DDBJ databases">
        <authorList>
            <person name="Koutsovoulos G."/>
            <person name="Danchin GJ E."/>
        </authorList>
    </citation>
    <scope>NUCLEOTIDE SEQUENCE [LARGE SCALE GENOMIC DNA]</scope>
</reference>
<dbReference type="AlphaFoldDB" id="A0A6V7WVP3"/>
<dbReference type="Proteomes" id="UP000580250">
    <property type="component" value="Unassembled WGS sequence"/>
</dbReference>